<feature type="region of interest" description="Disordered" evidence="1">
    <location>
        <begin position="65"/>
        <end position="88"/>
    </location>
</feature>
<organism evidence="2 3">
    <name type="scientific">Eumeta variegata</name>
    <name type="common">Bagworm moth</name>
    <name type="synonym">Eumeta japonica</name>
    <dbReference type="NCBI Taxonomy" id="151549"/>
    <lineage>
        <taxon>Eukaryota</taxon>
        <taxon>Metazoa</taxon>
        <taxon>Ecdysozoa</taxon>
        <taxon>Arthropoda</taxon>
        <taxon>Hexapoda</taxon>
        <taxon>Insecta</taxon>
        <taxon>Pterygota</taxon>
        <taxon>Neoptera</taxon>
        <taxon>Endopterygota</taxon>
        <taxon>Lepidoptera</taxon>
        <taxon>Glossata</taxon>
        <taxon>Ditrysia</taxon>
        <taxon>Tineoidea</taxon>
        <taxon>Psychidae</taxon>
        <taxon>Oiketicinae</taxon>
        <taxon>Eumeta</taxon>
    </lineage>
</organism>
<reference evidence="2 3" key="1">
    <citation type="journal article" date="2019" name="Commun. Biol.">
        <title>The bagworm genome reveals a unique fibroin gene that provides high tensile strength.</title>
        <authorList>
            <person name="Kono N."/>
            <person name="Nakamura H."/>
            <person name="Ohtoshi R."/>
            <person name="Tomita M."/>
            <person name="Numata K."/>
            <person name="Arakawa K."/>
        </authorList>
    </citation>
    <scope>NUCLEOTIDE SEQUENCE [LARGE SCALE GENOMIC DNA]</scope>
</reference>
<gene>
    <name evidence="2" type="ORF">EVAR_20070_1</name>
</gene>
<evidence type="ECO:0000256" key="1">
    <source>
        <dbReference type="SAM" id="MobiDB-lite"/>
    </source>
</evidence>
<evidence type="ECO:0000313" key="2">
    <source>
        <dbReference type="EMBL" id="GBP26056.1"/>
    </source>
</evidence>
<feature type="region of interest" description="Disordered" evidence="1">
    <location>
        <begin position="1"/>
        <end position="27"/>
    </location>
</feature>
<keyword evidence="3" id="KW-1185">Reference proteome</keyword>
<sequence length="88" mass="10163">MQRHHATAARNTRSQTKKKTRIGEEKLQRNPLYDTSLTAVLAIRGGIERHDVRRRGFVAAIASARGAREPNHRIQRPRQGRLTDNERR</sequence>
<comment type="caution">
    <text evidence="2">The sequence shown here is derived from an EMBL/GenBank/DDBJ whole genome shotgun (WGS) entry which is preliminary data.</text>
</comment>
<name>A0A4C1UJC4_EUMVA</name>
<dbReference type="EMBL" id="BGZK01000175">
    <property type="protein sequence ID" value="GBP26056.1"/>
    <property type="molecule type" value="Genomic_DNA"/>
</dbReference>
<dbReference type="Proteomes" id="UP000299102">
    <property type="component" value="Unassembled WGS sequence"/>
</dbReference>
<dbReference type="AlphaFoldDB" id="A0A4C1UJC4"/>
<accession>A0A4C1UJC4</accession>
<protein>
    <submittedName>
        <fullName evidence="2">Uncharacterized protein</fullName>
    </submittedName>
</protein>
<evidence type="ECO:0000313" key="3">
    <source>
        <dbReference type="Proteomes" id="UP000299102"/>
    </source>
</evidence>
<proteinExistence type="predicted"/>